<sequence length="292" mass="33918">MARMYNFAFIAFIRRLTSSPNRSLVQQFKFFKSLQYRPIFYFAFLGVSFSKKEDIRGIENIKMSEIKASLEQADVLFEENKFQETVNFLKTLDQSSAEVQWRLARALFKLSGTESNSSEKSEIIKTAYEHVKEALEKDDNNFAIHKWYAILLDARSNLDGIKARVTQLETVKSHMIRAIELNPNDSTSRYILGEFYFGLASLSWYEKKIVSTLFAKPPDATYEEALEHFLKAEELKADFYSMNKLMMGKCYLALKNNEKAKEFLTKASEIQVQNEDDRKCKEEATKLLSKVK</sequence>
<evidence type="ECO:0000256" key="2">
    <source>
        <dbReference type="ARBA" id="ARBA00011375"/>
    </source>
</evidence>
<evidence type="ECO:0000313" key="10">
    <source>
        <dbReference type="Proteomes" id="UP001107558"/>
    </source>
</evidence>
<reference evidence="9" key="1">
    <citation type="submission" date="2021-03" db="EMBL/GenBank/DDBJ databases">
        <title>Chromosome level genome of the anhydrobiotic midge Polypedilum vanderplanki.</title>
        <authorList>
            <person name="Yoshida Y."/>
            <person name="Kikawada T."/>
            <person name="Gusev O."/>
        </authorList>
    </citation>
    <scope>NUCLEOTIDE SEQUENCE</scope>
    <source>
        <strain evidence="9">NIAS01</strain>
        <tissue evidence="9">Whole body or cell culture</tissue>
    </source>
</reference>
<keyword evidence="4" id="KW-0677">Repeat</keyword>
<evidence type="ECO:0000256" key="8">
    <source>
        <dbReference type="ARBA" id="ARBA00041958"/>
    </source>
</evidence>
<dbReference type="GO" id="GO:0005876">
    <property type="term" value="C:spindle microtubule"/>
    <property type="evidence" value="ECO:0007669"/>
    <property type="project" value="TreeGrafter"/>
</dbReference>
<dbReference type="OrthoDB" id="69711at2759"/>
<dbReference type="GO" id="GO:0008017">
    <property type="term" value="F:microtubule binding"/>
    <property type="evidence" value="ECO:0007669"/>
    <property type="project" value="TreeGrafter"/>
</dbReference>
<dbReference type="EMBL" id="JADBJN010000003">
    <property type="protein sequence ID" value="KAG5672011.1"/>
    <property type="molecule type" value="Genomic_DNA"/>
</dbReference>
<keyword evidence="10" id="KW-1185">Reference proteome</keyword>
<accession>A0A9J6BRE7</accession>
<keyword evidence="3" id="KW-0963">Cytoplasm</keyword>
<dbReference type="Gene3D" id="1.25.40.10">
    <property type="entry name" value="Tetratricopeptide repeat domain"/>
    <property type="match status" value="1"/>
</dbReference>
<comment type="subunit">
    <text evidence="2">Interacts with microtubules.</text>
</comment>
<dbReference type="Proteomes" id="UP001107558">
    <property type="component" value="Chromosome 3"/>
</dbReference>
<dbReference type="InterPro" id="IPR049039">
    <property type="entry name" value="RMD1-3_a_helical_rpt"/>
</dbReference>
<evidence type="ECO:0000256" key="3">
    <source>
        <dbReference type="ARBA" id="ARBA00022490"/>
    </source>
</evidence>
<evidence type="ECO:0000256" key="1">
    <source>
        <dbReference type="ARBA" id="ARBA00004245"/>
    </source>
</evidence>
<organism evidence="9 10">
    <name type="scientific">Polypedilum vanderplanki</name>
    <name type="common">Sleeping chironomid midge</name>
    <dbReference type="NCBI Taxonomy" id="319348"/>
    <lineage>
        <taxon>Eukaryota</taxon>
        <taxon>Metazoa</taxon>
        <taxon>Ecdysozoa</taxon>
        <taxon>Arthropoda</taxon>
        <taxon>Hexapoda</taxon>
        <taxon>Insecta</taxon>
        <taxon>Pterygota</taxon>
        <taxon>Neoptera</taxon>
        <taxon>Endopterygota</taxon>
        <taxon>Diptera</taxon>
        <taxon>Nematocera</taxon>
        <taxon>Chironomoidea</taxon>
        <taxon>Chironomidae</taxon>
        <taxon>Chironominae</taxon>
        <taxon>Polypedilum</taxon>
        <taxon>Polypedilum</taxon>
    </lineage>
</organism>
<keyword evidence="5" id="KW-0802">TPR repeat</keyword>
<keyword evidence="6" id="KW-0206">Cytoskeleton</keyword>
<dbReference type="InterPro" id="IPR011990">
    <property type="entry name" value="TPR-like_helical_dom_sf"/>
</dbReference>
<dbReference type="Pfam" id="PF21033">
    <property type="entry name" value="RMD1-3"/>
    <property type="match status" value="1"/>
</dbReference>
<name>A0A9J6BRE7_POLVA</name>
<evidence type="ECO:0000256" key="5">
    <source>
        <dbReference type="ARBA" id="ARBA00022803"/>
    </source>
</evidence>
<dbReference type="PANTHER" id="PTHR16056:SF16">
    <property type="entry name" value="REGULATOR OF MICROTUBULE DYNAMICS PROTEIN 1"/>
    <property type="match status" value="1"/>
</dbReference>
<proteinExistence type="predicted"/>
<comment type="caution">
    <text evidence="9">The sequence shown here is derived from an EMBL/GenBank/DDBJ whole genome shotgun (WGS) entry which is preliminary data.</text>
</comment>
<dbReference type="GO" id="GO:0005739">
    <property type="term" value="C:mitochondrion"/>
    <property type="evidence" value="ECO:0007669"/>
    <property type="project" value="TreeGrafter"/>
</dbReference>
<evidence type="ECO:0000256" key="6">
    <source>
        <dbReference type="ARBA" id="ARBA00023212"/>
    </source>
</evidence>
<dbReference type="PANTHER" id="PTHR16056">
    <property type="entry name" value="REGULATOR OF MICROTUBULE DYNAMICS PROTEIN"/>
    <property type="match status" value="1"/>
</dbReference>
<dbReference type="GO" id="GO:0097431">
    <property type="term" value="C:mitotic spindle pole"/>
    <property type="evidence" value="ECO:0007669"/>
    <property type="project" value="TreeGrafter"/>
</dbReference>
<gene>
    <name evidence="9" type="ORF">PVAND_002174</name>
</gene>
<protein>
    <recommendedName>
        <fullName evidence="7">Regulator of microtubule dynamics protein 1</fullName>
    </recommendedName>
    <alternativeName>
        <fullName evidence="8">Protein FAM82B</fullName>
    </alternativeName>
</protein>
<dbReference type="SUPFAM" id="SSF48452">
    <property type="entry name" value="TPR-like"/>
    <property type="match status" value="1"/>
</dbReference>
<comment type="subcellular location">
    <subcellularLocation>
        <location evidence="1">Cytoplasm</location>
        <location evidence="1">Cytoskeleton</location>
    </subcellularLocation>
</comment>
<dbReference type="AlphaFoldDB" id="A0A9J6BRE7"/>
<evidence type="ECO:0000313" key="9">
    <source>
        <dbReference type="EMBL" id="KAG5672011.1"/>
    </source>
</evidence>
<evidence type="ECO:0000256" key="7">
    <source>
        <dbReference type="ARBA" id="ARBA00039966"/>
    </source>
</evidence>
<evidence type="ECO:0000256" key="4">
    <source>
        <dbReference type="ARBA" id="ARBA00022737"/>
    </source>
</evidence>